<protein>
    <recommendedName>
        <fullName evidence="1">Ice-binding protein C-terminal domain-containing protein</fullName>
    </recommendedName>
</protein>
<dbReference type="Pfam" id="PF07589">
    <property type="entry name" value="PEP-CTERM"/>
    <property type="match status" value="1"/>
</dbReference>
<dbReference type="NCBIfam" id="TIGR02595">
    <property type="entry name" value="PEP_CTERM"/>
    <property type="match status" value="1"/>
</dbReference>
<dbReference type="Gene3D" id="2.60.120.260">
    <property type="entry name" value="Galactose-binding domain-like"/>
    <property type="match status" value="1"/>
</dbReference>
<evidence type="ECO:0000259" key="1">
    <source>
        <dbReference type="Pfam" id="PF07589"/>
    </source>
</evidence>
<accession>A0A0F9RE17</accession>
<reference evidence="2" key="1">
    <citation type="journal article" date="2015" name="Nature">
        <title>Complex archaea that bridge the gap between prokaryotes and eukaryotes.</title>
        <authorList>
            <person name="Spang A."/>
            <person name="Saw J.H."/>
            <person name="Jorgensen S.L."/>
            <person name="Zaremba-Niedzwiedzka K."/>
            <person name="Martijn J."/>
            <person name="Lind A.E."/>
            <person name="van Eijk R."/>
            <person name="Schleper C."/>
            <person name="Guy L."/>
            <person name="Ettema T.J."/>
        </authorList>
    </citation>
    <scope>NUCLEOTIDE SEQUENCE</scope>
</reference>
<proteinExistence type="predicted"/>
<organism evidence="2">
    <name type="scientific">marine sediment metagenome</name>
    <dbReference type="NCBI Taxonomy" id="412755"/>
    <lineage>
        <taxon>unclassified sequences</taxon>
        <taxon>metagenomes</taxon>
        <taxon>ecological metagenomes</taxon>
    </lineage>
</organism>
<name>A0A0F9RE17_9ZZZZ</name>
<gene>
    <name evidence="2" type="ORF">LCGC14_0906230</name>
</gene>
<feature type="domain" description="Ice-binding protein C-terminal" evidence="1">
    <location>
        <begin position="176"/>
        <end position="199"/>
    </location>
</feature>
<sequence>MKLKMLSSFALAVVISTSAQASAIFQDSFDTEGTPGASTLNYSSFANWTVAAGSVDLINSGNYGIDCVGNTGKCVDLDGSTKNAGTLNSSSIALSAGIYSLMFDISGNQRGPAADDELLVTLSGLIEENFTLSANDPWQSVVRTFTVAEDTTGFISFNHSGKDNIGIVLDNVSVSAVPEPGTLALLGLGLAGLGAARRRQKA</sequence>
<dbReference type="EMBL" id="LAZR01002985">
    <property type="protein sequence ID" value="KKN23306.1"/>
    <property type="molecule type" value="Genomic_DNA"/>
</dbReference>
<comment type="caution">
    <text evidence="2">The sequence shown here is derived from an EMBL/GenBank/DDBJ whole genome shotgun (WGS) entry which is preliminary data.</text>
</comment>
<dbReference type="AlphaFoldDB" id="A0A0F9RE17"/>
<evidence type="ECO:0000313" key="2">
    <source>
        <dbReference type="EMBL" id="KKN23306.1"/>
    </source>
</evidence>
<dbReference type="InterPro" id="IPR013424">
    <property type="entry name" value="Ice-binding_C"/>
</dbReference>